<gene>
    <name evidence="1" type="ORF">L914_18808</name>
</gene>
<dbReference type="EMBL" id="KI695855">
    <property type="protein sequence ID" value="ETM34012.1"/>
    <property type="molecule type" value="Genomic_DNA"/>
</dbReference>
<dbReference type="AlphaFoldDB" id="W2MCE0"/>
<reference evidence="1" key="1">
    <citation type="submission" date="2013-11" db="EMBL/GenBank/DDBJ databases">
        <title>The Genome Sequence of Phytophthora parasitica IAC_01/95.</title>
        <authorList>
            <consortium name="The Broad Institute Genomics Platform"/>
            <person name="Russ C."/>
            <person name="Tyler B."/>
            <person name="Panabieres F."/>
            <person name="Shan W."/>
            <person name="Tripathy S."/>
            <person name="Grunwald N."/>
            <person name="Machado M."/>
            <person name="Johnson C.S."/>
            <person name="Arredondo F."/>
            <person name="Hong C."/>
            <person name="Coffey M."/>
            <person name="Young S.K."/>
            <person name="Zeng Q."/>
            <person name="Gargeya S."/>
            <person name="Fitzgerald M."/>
            <person name="Abouelleil A."/>
            <person name="Alvarado L."/>
            <person name="Chapman S.B."/>
            <person name="Gainer-Dewar J."/>
            <person name="Goldberg J."/>
            <person name="Griggs A."/>
            <person name="Gujja S."/>
            <person name="Hansen M."/>
            <person name="Howarth C."/>
            <person name="Imamovic A."/>
            <person name="Ireland A."/>
            <person name="Larimer J."/>
            <person name="McCowan C."/>
            <person name="Murphy C."/>
            <person name="Pearson M."/>
            <person name="Poon T.W."/>
            <person name="Priest M."/>
            <person name="Roberts A."/>
            <person name="Saif S."/>
            <person name="Shea T."/>
            <person name="Sykes S."/>
            <person name="Wortman J."/>
            <person name="Nusbaum C."/>
            <person name="Birren B."/>
        </authorList>
    </citation>
    <scope>NUCLEOTIDE SEQUENCE [LARGE SCALE GENOMIC DNA]</scope>
    <source>
        <strain evidence="1">IAC_01/95</strain>
    </source>
</reference>
<name>W2MCE0_PHYNI</name>
<organism evidence="1">
    <name type="scientific">Phytophthora nicotianae</name>
    <name type="common">Potato buckeye rot agent</name>
    <name type="synonym">Phytophthora parasitica</name>
    <dbReference type="NCBI Taxonomy" id="4792"/>
    <lineage>
        <taxon>Eukaryota</taxon>
        <taxon>Sar</taxon>
        <taxon>Stramenopiles</taxon>
        <taxon>Oomycota</taxon>
        <taxon>Peronosporomycetes</taxon>
        <taxon>Peronosporales</taxon>
        <taxon>Peronosporaceae</taxon>
        <taxon>Phytophthora</taxon>
    </lineage>
</organism>
<dbReference type="Proteomes" id="UP000054532">
    <property type="component" value="Unassembled WGS sequence"/>
</dbReference>
<evidence type="ECO:0000313" key="1">
    <source>
        <dbReference type="EMBL" id="ETM34012.1"/>
    </source>
</evidence>
<protein>
    <submittedName>
        <fullName evidence="1">Uncharacterized protein</fullName>
    </submittedName>
</protein>
<accession>W2MCE0</accession>
<proteinExistence type="predicted"/>
<sequence>MEPMVILAATTRWQWIVHPGILQRTVIRFSRPYKPSTFTHQGAPGSEATTFMGVITL</sequence>